<dbReference type="PANTHER" id="PTHR14360:SF12">
    <property type="entry name" value="MOZ PROTEIN REPRESENTS A CHROMATIN-ASSOCIATED ACETYLTRANSFERASE"/>
    <property type="match status" value="1"/>
</dbReference>
<dbReference type="GO" id="GO:0005739">
    <property type="term" value="C:mitochondrion"/>
    <property type="evidence" value="ECO:0007669"/>
    <property type="project" value="UniProtKB-SubCell"/>
</dbReference>
<dbReference type="EMBL" id="JAGHQM010003719">
    <property type="protein sequence ID" value="KAH0541942.1"/>
    <property type="molecule type" value="Genomic_DNA"/>
</dbReference>
<comment type="subcellular location">
    <subcellularLocation>
        <location evidence="2">Membrane</location>
    </subcellularLocation>
    <subcellularLocation>
        <location evidence="1">Mitochondrion</location>
    </subcellularLocation>
</comment>
<evidence type="ECO:0000256" key="5">
    <source>
        <dbReference type="ARBA" id="ARBA00023054"/>
    </source>
</evidence>
<accession>A0A9P8L0F7</accession>
<dbReference type="InterPro" id="IPR024461">
    <property type="entry name" value="CCDC90-like"/>
</dbReference>
<keyword evidence="10" id="KW-1185">Reference proteome</keyword>
<evidence type="ECO:0000313" key="9">
    <source>
        <dbReference type="EMBL" id="KAH0541942.1"/>
    </source>
</evidence>
<evidence type="ECO:0000256" key="2">
    <source>
        <dbReference type="ARBA" id="ARBA00004370"/>
    </source>
</evidence>
<gene>
    <name evidence="9" type="ORF">GP486_008678</name>
</gene>
<evidence type="ECO:0000256" key="8">
    <source>
        <dbReference type="SAM" id="MobiDB-lite"/>
    </source>
</evidence>
<keyword evidence="7" id="KW-0472">Membrane</keyword>
<feature type="compositionally biased region" description="Basic and acidic residues" evidence="8">
    <location>
        <begin position="165"/>
        <end position="184"/>
    </location>
</feature>
<name>A0A9P8L0F7_9PEZI</name>
<evidence type="ECO:0000313" key="10">
    <source>
        <dbReference type="Proteomes" id="UP000750711"/>
    </source>
</evidence>
<keyword evidence="6" id="KW-0496">Mitochondrion</keyword>
<evidence type="ECO:0000256" key="1">
    <source>
        <dbReference type="ARBA" id="ARBA00004173"/>
    </source>
</evidence>
<dbReference type="Pfam" id="PF07798">
    <property type="entry name" value="CCDC90-like"/>
    <property type="match status" value="1"/>
</dbReference>
<dbReference type="AlphaFoldDB" id="A0A9P8L0F7"/>
<evidence type="ECO:0000256" key="6">
    <source>
        <dbReference type="ARBA" id="ARBA00023128"/>
    </source>
</evidence>
<proteinExistence type="predicted"/>
<keyword evidence="3" id="KW-0812">Transmembrane</keyword>
<evidence type="ECO:0000256" key="3">
    <source>
        <dbReference type="ARBA" id="ARBA00022692"/>
    </source>
</evidence>
<evidence type="ECO:0000256" key="4">
    <source>
        <dbReference type="ARBA" id="ARBA00022989"/>
    </source>
</evidence>
<feature type="non-terminal residue" evidence="9">
    <location>
        <position position="184"/>
    </location>
</feature>
<feature type="region of interest" description="Disordered" evidence="8">
    <location>
        <begin position="145"/>
        <end position="184"/>
    </location>
</feature>
<dbReference type="PANTHER" id="PTHR14360">
    <property type="entry name" value="PROTEIN FMP32, MITOCHONDRIAL"/>
    <property type="match status" value="1"/>
</dbReference>
<comment type="caution">
    <text evidence="9">The sequence shown here is derived from an EMBL/GenBank/DDBJ whole genome shotgun (WGS) entry which is preliminary data.</text>
</comment>
<dbReference type="Proteomes" id="UP000750711">
    <property type="component" value="Unassembled WGS sequence"/>
</dbReference>
<dbReference type="Gene3D" id="1.20.58.130">
    <property type="match status" value="1"/>
</dbReference>
<organism evidence="9 10">
    <name type="scientific">Trichoglossum hirsutum</name>
    <dbReference type="NCBI Taxonomy" id="265104"/>
    <lineage>
        <taxon>Eukaryota</taxon>
        <taxon>Fungi</taxon>
        <taxon>Dikarya</taxon>
        <taxon>Ascomycota</taxon>
        <taxon>Pezizomycotina</taxon>
        <taxon>Geoglossomycetes</taxon>
        <taxon>Geoglossales</taxon>
        <taxon>Geoglossaceae</taxon>
        <taxon>Trichoglossum</taxon>
    </lineage>
</organism>
<reference evidence="9" key="1">
    <citation type="submission" date="2021-03" db="EMBL/GenBank/DDBJ databases">
        <title>Comparative genomics and phylogenomic investigation of the class Geoglossomycetes provide insights into ecological specialization and systematics.</title>
        <authorList>
            <person name="Melie T."/>
            <person name="Pirro S."/>
            <person name="Miller A.N."/>
            <person name="Quandt A."/>
        </authorList>
    </citation>
    <scope>NUCLEOTIDE SEQUENCE</scope>
    <source>
        <strain evidence="9">CAQ_001_2017</strain>
    </source>
</reference>
<keyword evidence="4" id="KW-1133">Transmembrane helix</keyword>
<dbReference type="GO" id="GO:0016020">
    <property type="term" value="C:membrane"/>
    <property type="evidence" value="ECO:0007669"/>
    <property type="project" value="UniProtKB-SubCell"/>
</dbReference>
<evidence type="ECO:0000256" key="7">
    <source>
        <dbReference type="ARBA" id="ARBA00023136"/>
    </source>
</evidence>
<feature type="compositionally biased region" description="Low complexity" evidence="8">
    <location>
        <begin position="149"/>
        <end position="164"/>
    </location>
</feature>
<sequence length="184" mass="21263">MLAIHSLLTHHVQLAHNLLLPKSSVSNQSYLFQSAISELKTEIQNMRAREADQLRSERNRLQHEVDIMSQRLGQELAAMREELKALFGDRRMAVRSDQREMEAKIQELNYKITVMLGSDMKSEVEGLRWVITRRAALAISTMAPHLEQQRQQQQQHNHQQQSKQPEGHPGREGSEPPTESRELN</sequence>
<keyword evidence="5" id="KW-0175">Coiled coil</keyword>
<protein>
    <submittedName>
        <fullName evidence="9">Uncharacterized protein</fullName>
    </submittedName>
</protein>